<sequence>MQEELGLQLSERDVRELLRLSLYDVDDVDMPQTADDHLLQTLAQRGLMGLIS</sequence>
<evidence type="ECO:0000313" key="2">
    <source>
        <dbReference type="Proteomes" id="UP000054560"/>
    </source>
</evidence>
<dbReference type="EMBL" id="KQ254608">
    <property type="protein sequence ID" value="KNC69522.1"/>
    <property type="molecule type" value="Genomic_DNA"/>
</dbReference>
<keyword evidence="2" id="KW-1185">Reference proteome</keyword>
<protein>
    <submittedName>
        <fullName evidence="1">Uncharacterized protein</fullName>
    </submittedName>
</protein>
<gene>
    <name evidence="1" type="ORF">SARC_17967</name>
</gene>
<organism evidence="1 2">
    <name type="scientific">Sphaeroforma arctica JP610</name>
    <dbReference type="NCBI Taxonomy" id="667725"/>
    <lineage>
        <taxon>Eukaryota</taxon>
        <taxon>Ichthyosporea</taxon>
        <taxon>Ichthyophonida</taxon>
        <taxon>Sphaeroforma</taxon>
    </lineage>
</organism>
<proteinExistence type="predicted"/>
<accession>A0A0L0EYF9</accession>
<evidence type="ECO:0000313" key="1">
    <source>
        <dbReference type="EMBL" id="KNC69522.1"/>
    </source>
</evidence>
<dbReference type="AlphaFoldDB" id="A0A0L0EYF9"/>
<dbReference type="Proteomes" id="UP000054560">
    <property type="component" value="Unassembled WGS sequence"/>
</dbReference>
<name>A0A0L0EYF9_9EUKA</name>
<dbReference type="GeneID" id="25918471"/>
<reference evidence="1 2" key="1">
    <citation type="submission" date="2011-02" db="EMBL/GenBank/DDBJ databases">
        <title>The Genome Sequence of Sphaeroforma arctica JP610.</title>
        <authorList>
            <consortium name="The Broad Institute Genome Sequencing Platform"/>
            <person name="Russ C."/>
            <person name="Cuomo C."/>
            <person name="Young S.K."/>
            <person name="Zeng Q."/>
            <person name="Gargeya S."/>
            <person name="Alvarado L."/>
            <person name="Berlin A."/>
            <person name="Chapman S.B."/>
            <person name="Chen Z."/>
            <person name="Freedman E."/>
            <person name="Gellesch M."/>
            <person name="Goldberg J."/>
            <person name="Griggs A."/>
            <person name="Gujja S."/>
            <person name="Heilman E."/>
            <person name="Heiman D."/>
            <person name="Howarth C."/>
            <person name="Mehta T."/>
            <person name="Neiman D."/>
            <person name="Pearson M."/>
            <person name="Roberts A."/>
            <person name="Saif S."/>
            <person name="Shea T."/>
            <person name="Shenoy N."/>
            <person name="Sisk P."/>
            <person name="Stolte C."/>
            <person name="Sykes S."/>
            <person name="White J."/>
            <person name="Yandava C."/>
            <person name="Burger G."/>
            <person name="Gray M.W."/>
            <person name="Holland P.W.H."/>
            <person name="King N."/>
            <person name="Lang F.B.F."/>
            <person name="Roger A.J."/>
            <person name="Ruiz-Trillo I."/>
            <person name="Haas B."/>
            <person name="Nusbaum C."/>
            <person name="Birren B."/>
        </authorList>
    </citation>
    <scope>NUCLEOTIDE SEQUENCE [LARGE SCALE GENOMIC DNA]</scope>
    <source>
        <strain evidence="1 2">JP610</strain>
    </source>
</reference>
<dbReference type="RefSeq" id="XP_014143424.1">
    <property type="nucleotide sequence ID" value="XM_014287949.1"/>
</dbReference>